<comment type="caution">
    <text evidence="5">The sequence shown here is derived from an EMBL/GenBank/DDBJ whole genome shotgun (WGS) entry which is preliminary data.</text>
</comment>
<dbReference type="SUPFAM" id="SSF55073">
    <property type="entry name" value="Nucleotide cyclase"/>
    <property type="match status" value="2"/>
</dbReference>
<dbReference type="InterPro" id="IPR029787">
    <property type="entry name" value="Nucleotide_cyclase"/>
</dbReference>
<dbReference type="Pfam" id="PF13424">
    <property type="entry name" value="TPR_12"/>
    <property type="match status" value="2"/>
</dbReference>
<dbReference type="Pfam" id="PF13191">
    <property type="entry name" value="AAA_16"/>
    <property type="match status" value="1"/>
</dbReference>
<dbReference type="SMART" id="SM00028">
    <property type="entry name" value="TPR"/>
    <property type="match status" value="4"/>
</dbReference>
<dbReference type="PROSITE" id="PS50005">
    <property type="entry name" value="TPR"/>
    <property type="match status" value="1"/>
</dbReference>
<evidence type="ECO:0000259" key="4">
    <source>
        <dbReference type="PROSITE" id="PS50125"/>
    </source>
</evidence>
<evidence type="ECO:0000256" key="2">
    <source>
        <dbReference type="ARBA" id="ARBA00022840"/>
    </source>
</evidence>
<evidence type="ECO:0000313" key="5">
    <source>
        <dbReference type="EMBL" id="MCU9837941.1"/>
    </source>
</evidence>
<dbReference type="Pfam" id="PF07721">
    <property type="entry name" value="TPR_4"/>
    <property type="match status" value="1"/>
</dbReference>
<keyword evidence="1" id="KW-0547">Nucleotide-binding</keyword>
<reference evidence="5 6" key="1">
    <citation type="submission" date="2022-10" db="EMBL/GenBank/DDBJ databases">
        <title>Ruegeria sp. nov., isolated from ocean surface water.</title>
        <authorList>
            <person name="He W."/>
            <person name="Wang L."/>
            <person name="Zhang D.-F."/>
        </authorList>
    </citation>
    <scope>NUCLEOTIDE SEQUENCE [LARGE SCALE GENOMIC DNA]</scope>
    <source>
        <strain evidence="5 6">WL0004</strain>
    </source>
</reference>
<dbReference type="SUPFAM" id="SSF52540">
    <property type="entry name" value="P-loop containing nucleoside triphosphate hydrolases"/>
    <property type="match status" value="1"/>
</dbReference>
<gene>
    <name evidence="5" type="ORF">OEZ49_09195</name>
</gene>
<dbReference type="InterPro" id="IPR041664">
    <property type="entry name" value="AAA_16"/>
</dbReference>
<dbReference type="Gene3D" id="3.30.70.1230">
    <property type="entry name" value="Nucleotide cyclase"/>
    <property type="match status" value="2"/>
</dbReference>
<keyword evidence="2" id="KW-0067">ATP-binding</keyword>
<dbReference type="RefSeq" id="WP_263388021.1">
    <property type="nucleotide sequence ID" value="NZ_JAOVQN010000007.1"/>
</dbReference>
<dbReference type="Gene3D" id="3.40.50.300">
    <property type="entry name" value="P-loop containing nucleotide triphosphate hydrolases"/>
    <property type="match status" value="1"/>
</dbReference>
<dbReference type="Proteomes" id="UP001321014">
    <property type="component" value="Unassembled WGS sequence"/>
</dbReference>
<dbReference type="InterPro" id="IPR011717">
    <property type="entry name" value="TPR-4"/>
</dbReference>
<dbReference type="EMBL" id="JAOVQN010000007">
    <property type="protein sequence ID" value="MCU9837941.1"/>
    <property type="molecule type" value="Genomic_DNA"/>
</dbReference>
<keyword evidence="3" id="KW-0802">TPR repeat</keyword>
<keyword evidence="6" id="KW-1185">Reference proteome</keyword>
<evidence type="ECO:0000313" key="6">
    <source>
        <dbReference type="Proteomes" id="UP001321014"/>
    </source>
</evidence>
<dbReference type="InterPro" id="IPR027417">
    <property type="entry name" value="P-loop_NTPase"/>
</dbReference>
<accession>A0ABT2WPY3</accession>
<evidence type="ECO:0000256" key="3">
    <source>
        <dbReference type="PROSITE-ProRule" id="PRU00339"/>
    </source>
</evidence>
<dbReference type="InterPro" id="IPR001054">
    <property type="entry name" value="A/G_cyclase"/>
</dbReference>
<dbReference type="SUPFAM" id="SSF48452">
    <property type="entry name" value="TPR-like"/>
    <property type="match status" value="1"/>
</dbReference>
<protein>
    <submittedName>
        <fullName evidence="5">Tetratricopeptide repeat protein</fullName>
    </submittedName>
</protein>
<dbReference type="PROSITE" id="PS50125">
    <property type="entry name" value="GUANYLATE_CYCLASE_2"/>
    <property type="match status" value="1"/>
</dbReference>
<dbReference type="InterPro" id="IPR011990">
    <property type="entry name" value="TPR-like_helical_dom_sf"/>
</dbReference>
<dbReference type="InterPro" id="IPR019734">
    <property type="entry name" value="TPR_rpt"/>
</dbReference>
<sequence length="1299" mass="141727">MKSSPISVPIRPLCPTFILDQHKAGRSAGYFQALVIDVDTSGFTQVTDALSVHGPQGAEILASIIRAIFEPMTSCVYEYGGFVAHYTGDGFLAAFPETAGLGSTINRGLAAGWEMRQTIRSRHTYQTRFGTFTINARIGIADGRINWRILRDASGHRHIYYFDGTPIVDAAKVRQMVGPGELIATSATAARFSAATVTKSLQGGEARIVEDAENLVAPFQLSPVPETSDRLVTDFYPDVVATAEGYGQFRWTATLFVHLDRPKQELDAFVANLFEAHDLFGGFINGITDGDKGCTALIFWGAPIATEDDVGRAIEFAVHVLEKLGTSVSAGLTYGLSHAGFSGSRRHEVYTCASRHVNLAARLASRAAPGQILLDSSTRDHALGRFHFEFVGNLELKGFSDPQPVYALGARRDVHAQVTTSGDIVERGAQIKELLDAVQAILQSGGGGAAVVTGGAGSGKSTLLSVVHQRLKEKNTAQEMSAVVISLIPETVLERPLGPFQRTLEDVFKLSALRDEEHRRSTFLAEFESLCDQTSDSALREELAFTRSFIAALLNVHWAGSTYAQVGPELRYRNTFRGIIASLRALAGRNPLVLIAENVGTFDTASKEMLDLVSSQSGFPVALLASCRLDDNGNVPDVPFGSASIRAMIRLDSLSPSGVRQIAERALGSPVSQRLVEYLRDKSAGNPLYLEQLILTLSSSGGFLYRGKGLNARVELAPDAVAHLPQGLSGILMARIDRLPGRLKSVIQVAAVLGDEFGAPLLREMLNDDRMIADALEEGQAQQIWTERSPGHYRFRHAMLRNAIYDMQLVVVRRNLHRQAAQTLESLSGEGDLDRMEALAYHFEQGEMPEEAQHYLRKAGDMAHQRLDAPRAIYLYRRLLKYSIELDLQVSISARLGALLALTGDWEEAVQVLEHGLSGILAAEDPRQEIDMLIVLGDVLRQSGDVARARERLELAWAIARRADDQEMVGKSLSMLAGTYKYSGDYYHAQEFYRQSLAVGERLEDQNLIAISLAGIASAHGLLGSYRQAIENNRRAIPILEQLGNKQELAYPIGNLGIDLFTVGEYDEALEVLERALKVSNSIGDRPGVWFANHFIGRVHHECGKLGLAIKAYEQAMRERRVLGGDAIPYETLPHFAAAKASLGADAEAIDALSAHLDMLQGGEADHEHGLTYLGVAKLLRKRSSLTAEARSKLDQLSRRGLGTTGLVWLRKADQSARAGRAMGLGSRIRVLVECASQWIEPGEDQRMAIGCLAAAHQLASDYSLAGERRFVLTAVRDMGLDIEALKRVPALLLPFAKD</sequence>
<feature type="domain" description="Guanylate cyclase" evidence="4">
    <location>
        <begin position="34"/>
        <end position="174"/>
    </location>
</feature>
<proteinExistence type="predicted"/>
<feature type="repeat" description="TPR" evidence="3">
    <location>
        <begin position="1050"/>
        <end position="1083"/>
    </location>
</feature>
<name>A0ABT2WPY3_9RHOB</name>
<evidence type="ECO:0000256" key="1">
    <source>
        <dbReference type="ARBA" id="ARBA00022741"/>
    </source>
</evidence>
<dbReference type="PANTHER" id="PTHR16305">
    <property type="entry name" value="TESTICULAR SOLUBLE ADENYLYL CYCLASE"/>
    <property type="match status" value="1"/>
</dbReference>
<dbReference type="Gene3D" id="1.25.40.10">
    <property type="entry name" value="Tetratricopeptide repeat domain"/>
    <property type="match status" value="1"/>
</dbReference>
<dbReference type="PANTHER" id="PTHR16305:SF28">
    <property type="entry name" value="GUANYLATE CYCLASE DOMAIN-CONTAINING PROTEIN"/>
    <property type="match status" value="1"/>
</dbReference>
<organism evidence="5 6">
    <name type="scientific">Ruegeria marisflavi</name>
    <dbReference type="NCBI Taxonomy" id="2984152"/>
    <lineage>
        <taxon>Bacteria</taxon>
        <taxon>Pseudomonadati</taxon>
        <taxon>Pseudomonadota</taxon>
        <taxon>Alphaproteobacteria</taxon>
        <taxon>Rhodobacterales</taxon>
        <taxon>Roseobacteraceae</taxon>
        <taxon>Ruegeria</taxon>
    </lineage>
</organism>